<dbReference type="EMBL" id="JWIR02000047">
    <property type="protein sequence ID" value="KKB38352.1"/>
    <property type="molecule type" value="Genomic_DNA"/>
</dbReference>
<dbReference type="InterPro" id="IPR009414">
    <property type="entry name" value="DUF1064"/>
</dbReference>
<dbReference type="OrthoDB" id="1853564at2"/>
<evidence type="ECO:0000313" key="2">
    <source>
        <dbReference type="Proteomes" id="UP000031563"/>
    </source>
</evidence>
<evidence type="ECO:0000313" key="1">
    <source>
        <dbReference type="EMBL" id="KKB38352.1"/>
    </source>
</evidence>
<gene>
    <name evidence="1" type="ORF">QY95_02600</name>
</gene>
<proteinExistence type="predicted"/>
<dbReference type="STRING" id="1221996.QY95_02600"/>
<name>A0A0F5HMX1_BACTR</name>
<accession>A0A0F5HMX1</accession>
<protein>
    <submittedName>
        <fullName evidence="1">Phage protein</fullName>
    </submittedName>
</protein>
<comment type="caution">
    <text evidence="1">The sequence shown here is derived from an EMBL/GenBank/DDBJ whole genome shotgun (WGS) entry which is preliminary data.</text>
</comment>
<dbReference type="Pfam" id="PF06356">
    <property type="entry name" value="DUF1064"/>
    <property type="match status" value="1"/>
</dbReference>
<reference evidence="1" key="1">
    <citation type="submission" date="2015-02" db="EMBL/GenBank/DDBJ databases">
        <title>Genome Assembly of Bacillaceae bacterium MTCC 8252.</title>
        <authorList>
            <person name="Verma A."/>
            <person name="Khatri I."/>
            <person name="Mual P."/>
            <person name="Subramanian S."/>
            <person name="Krishnamurthi S."/>
        </authorList>
    </citation>
    <scope>NUCLEOTIDE SEQUENCE [LARGE SCALE GENOMIC DNA]</scope>
    <source>
        <strain evidence="1">MTCC 8252</strain>
    </source>
</reference>
<dbReference type="AlphaFoldDB" id="A0A0F5HMX1"/>
<accession>A0A0F5HZP9</accession>
<organism evidence="1 2">
    <name type="scientific">Bacillus thermotolerans</name>
    <name type="common">Quasibacillus thermotolerans</name>
    <dbReference type="NCBI Taxonomy" id="1221996"/>
    <lineage>
        <taxon>Bacteria</taxon>
        <taxon>Bacillati</taxon>
        <taxon>Bacillota</taxon>
        <taxon>Bacilli</taxon>
        <taxon>Bacillales</taxon>
        <taxon>Bacillaceae</taxon>
        <taxon>Bacillus</taxon>
    </lineage>
</organism>
<dbReference type="Proteomes" id="UP000031563">
    <property type="component" value="Unassembled WGS sequence"/>
</dbReference>
<dbReference type="RefSeq" id="WP_039238836.1">
    <property type="nucleotide sequence ID" value="NZ_JWIQ02000102.1"/>
</dbReference>
<sequence>MARKSKYGSKKITIDGITFDSKAEARYYKQLKWLQENKQILFFRIQPRYLLQEAFKKNGVTHRKIEYVADFEVHKLDGSIEVVDIKGVETEAFRIKQKLFEFKYPHTLSLLAYSAEHQGFLPLREYQAYKRRKKKVRATL</sequence>
<keyword evidence="2" id="KW-1185">Reference proteome</keyword>